<feature type="transmembrane region" description="Helical" evidence="1">
    <location>
        <begin position="118"/>
        <end position="135"/>
    </location>
</feature>
<feature type="transmembrane region" description="Helical" evidence="1">
    <location>
        <begin position="95"/>
        <end position="111"/>
    </location>
</feature>
<dbReference type="Proteomes" id="UP000231407">
    <property type="component" value="Unassembled WGS sequence"/>
</dbReference>
<organism evidence="2 3">
    <name type="scientific">Candidatus Shapirobacteria bacterium CG06_land_8_20_14_3_00_40_12</name>
    <dbReference type="NCBI Taxonomy" id="1974881"/>
    <lineage>
        <taxon>Bacteria</taxon>
        <taxon>Candidatus Shapironibacteriota</taxon>
    </lineage>
</organism>
<feature type="transmembrane region" description="Helical" evidence="1">
    <location>
        <begin position="240"/>
        <end position="257"/>
    </location>
</feature>
<feature type="transmembrane region" description="Helical" evidence="1">
    <location>
        <begin position="214"/>
        <end position="233"/>
    </location>
</feature>
<proteinExistence type="predicted"/>
<comment type="caution">
    <text evidence="2">The sequence shown here is derived from an EMBL/GenBank/DDBJ whole genome shotgun (WGS) entry which is preliminary data.</text>
</comment>
<feature type="non-terminal residue" evidence="2">
    <location>
        <position position="303"/>
    </location>
</feature>
<name>A0A2M7ARJ9_9BACT</name>
<protein>
    <submittedName>
        <fullName evidence="2">Uncharacterized protein</fullName>
    </submittedName>
</protein>
<feature type="transmembrane region" description="Helical" evidence="1">
    <location>
        <begin position="68"/>
        <end position="89"/>
    </location>
</feature>
<sequence>MTSYKDKLFYTSFILIWLIQLISGMALGYPPSAVQVGLGIEVNIVRIISWLILGLGINYFFNSLALEWNIFGLRAAMLLVVISPSLMALWLIDPWISMYLGLLLVGLALYFKSRNNLVLIVIAATIFIFNFWQYGNNSSIFRVFNLEKTSTEVISHFLGEDSLSEKIDFPLFFRRLGYNKYFFVFKNLAKESLGFINFESWFFQEFHPTDNKSFVILFWPAVFPFFIGLWFLADRKEKRKQNFILILIGLALLNYFFNNGPIYLRQILAVLPLVLIIGDGFEVIKKWKWLMGLMIFLLFYGFQ</sequence>
<accession>A0A2M7ARJ9</accession>
<keyword evidence="1" id="KW-0472">Membrane</keyword>
<dbReference type="AlphaFoldDB" id="A0A2M7ARJ9"/>
<gene>
    <name evidence="2" type="ORF">COS78_03405</name>
</gene>
<feature type="transmembrane region" description="Helical" evidence="1">
    <location>
        <begin position="263"/>
        <end position="280"/>
    </location>
</feature>
<evidence type="ECO:0000256" key="1">
    <source>
        <dbReference type="SAM" id="Phobius"/>
    </source>
</evidence>
<keyword evidence="1" id="KW-0812">Transmembrane</keyword>
<evidence type="ECO:0000313" key="2">
    <source>
        <dbReference type="EMBL" id="PIU73230.1"/>
    </source>
</evidence>
<feature type="transmembrane region" description="Helical" evidence="1">
    <location>
        <begin position="44"/>
        <end position="61"/>
    </location>
</feature>
<evidence type="ECO:0000313" key="3">
    <source>
        <dbReference type="Proteomes" id="UP000231407"/>
    </source>
</evidence>
<keyword evidence="1" id="KW-1133">Transmembrane helix</keyword>
<reference evidence="3" key="1">
    <citation type="submission" date="2017-09" db="EMBL/GenBank/DDBJ databases">
        <title>Depth-based differentiation of microbial function through sediment-hosted aquifers and enrichment of novel symbionts in the deep terrestrial subsurface.</title>
        <authorList>
            <person name="Probst A.J."/>
            <person name="Ladd B."/>
            <person name="Jarett J.K."/>
            <person name="Geller-Mcgrath D.E."/>
            <person name="Sieber C.M.K."/>
            <person name="Emerson J.B."/>
            <person name="Anantharaman K."/>
            <person name="Thomas B.C."/>
            <person name="Malmstrom R."/>
            <person name="Stieglmeier M."/>
            <person name="Klingl A."/>
            <person name="Woyke T."/>
            <person name="Ryan C.M."/>
            <person name="Banfield J.F."/>
        </authorList>
    </citation>
    <scope>NUCLEOTIDE SEQUENCE [LARGE SCALE GENOMIC DNA]</scope>
</reference>
<dbReference type="EMBL" id="PEWA01000047">
    <property type="protein sequence ID" value="PIU73230.1"/>
    <property type="molecule type" value="Genomic_DNA"/>
</dbReference>